<reference evidence="3" key="1">
    <citation type="journal article" date="2019" name="Int. J. Syst. Evol. Microbiol.">
        <title>The Global Catalogue of Microorganisms (GCM) 10K type strain sequencing project: providing services to taxonomists for standard genome sequencing and annotation.</title>
        <authorList>
            <consortium name="The Broad Institute Genomics Platform"/>
            <consortium name="The Broad Institute Genome Sequencing Center for Infectious Disease"/>
            <person name="Wu L."/>
            <person name="Ma J."/>
        </authorList>
    </citation>
    <scope>NUCLEOTIDE SEQUENCE [LARGE SCALE GENOMIC DNA]</scope>
    <source>
        <strain evidence="3">KCTC 42644</strain>
    </source>
</reference>
<sequence length="172" mass="18269">MIGRWMGPLIAAVLVAAVGYYATLALTPQLLMRSAWNRVATDGANAFAFPSLATDQSRAIVRPSPDLAYASCPFDVSDKPLLVEVPPVPSAYWSLSVFDAETNVAFVKNNADSRGGTIKLAIALPAVPTPAGYERVVVNSPRGIALVRILVEDRATFPAIDAARQKASCRLG</sequence>
<dbReference type="SUPFAM" id="SSF160935">
    <property type="entry name" value="VPA0735-like"/>
    <property type="match status" value="1"/>
</dbReference>
<proteinExistence type="predicted"/>
<evidence type="ECO:0000259" key="1">
    <source>
        <dbReference type="Pfam" id="PF06863"/>
    </source>
</evidence>
<dbReference type="InterPro" id="IPR037050">
    <property type="entry name" value="DUF1254_sf"/>
</dbReference>
<comment type="caution">
    <text evidence="2">The sequence shown here is derived from an EMBL/GenBank/DDBJ whole genome shotgun (WGS) entry which is preliminary data.</text>
</comment>
<dbReference type="Proteomes" id="UP001595615">
    <property type="component" value="Unassembled WGS sequence"/>
</dbReference>
<name>A0ABV7X4Q4_9SPHN</name>
<dbReference type="Gene3D" id="2.60.40.1610">
    <property type="entry name" value="Domain of unknown function DUF1254"/>
    <property type="match status" value="1"/>
</dbReference>
<dbReference type="Pfam" id="PF06863">
    <property type="entry name" value="DUF1254"/>
    <property type="match status" value="1"/>
</dbReference>
<dbReference type="RefSeq" id="WP_380854980.1">
    <property type="nucleotide sequence ID" value="NZ_JBHRXV010000001.1"/>
</dbReference>
<gene>
    <name evidence="2" type="ORF">ACFOMD_00170</name>
</gene>
<evidence type="ECO:0000313" key="3">
    <source>
        <dbReference type="Proteomes" id="UP001595615"/>
    </source>
</evidence>
<accession>A0ABV7X4Q4</accession>
<dbReference type="EMBL" id="JBHRXV010000001">
    <property type="protein sequence ID" value="MFC3710967.1"/>
    <property type="molecule type" value="Genomic_DNA"/>
</dbReference>
<organism evidence="2 3">
    <name type="scientific">Sphingoaurantiacus capsulatus</name>
    <dbReference type="NCBI Taxonomy" id="1771310"/>
    <lineage>
        <taxon>Bacteria</taxon>
        <taxon>Pseudomonadati</taxon>
        <taxon>Pseudomonadota</taxon>
        <taxon>Alphaproteobacteria</taxon>
        <taxon>Sphingomonadales</taxon>
        <taxon>Sphingosinicellaceae</taxon>
        <taxon>Sphingoaurantiacus</taxon>
    </lineage>
</organism>
<protein>
    <submittedName>
        <fullName evidence="2">DUF1254 domain-containing protein</fullName>
    </submittedName>
</protein>
<keyword evidence="3" id="KW-1185">Reference proteome</keyword>
<feature type="domain" description="DUF1254" evidence="1">
    <location>
        <begin position="45"/>
        <end position="169"/>
    </location>
</feature>
<evidence type="ECO:0000313" key="2">
    <source>
        <dbReference type="EMBL" id="MFC3710967.1"/>
    </source>
</evidence>
<dbReference type="InterPro" id="IPR010679">
    <property type="entry name" value="DUF1254"/>
</dbReference>